<dbReference type="SMART" id="SM01130">
    <property type="entry name" value="DHDPS"/>
    <property type="match status" value="1"/>
</dbReference>
<feature type="active site" description="Schiff-base intermediate with substrate" evidence="3">
    <location>
        <position position="165"/>
    </location>
</feature>
<evidence type="ECO:0000256" key="3">
    <source>
        <dbReference type="PIRSR" id="PIRSR001365-1"/>
    </source>
</evidence>
<keyword evidence="1" id="KW-0456">Lyase</keyword>
<dbReference type="InterPro" id="IPR020624">
    <property type="entry name" value="Schiff_base-form_aldolases_CS"/>
</dbReference>
<dbReference type="GO" id="GO:0008840">
    <property type="term" value="F:4-hydroxy-tetrahydrodipicolinate synthase activity"/>
    <property type="evidence" value="ECO:0007669"/>
    <property type="project" value="TreeGrafter"/>
</dbReference>
<dbReference type="PROSITE" id="PS00665">
    <property type="entry name" value="DHDPS_1"/>
    <property type="match status" value="1"/>
</dbReference>
<dbReference type="PIRSF" id="PIRSF001365">
    <property type="entry name" value="DHDPS"/>
    <property type="match status" value="1"/>
</dbReference>
<reference evidence="5 6" key="1">
    <citation type="submission" date="2019-11" db="EMBL/GenBank/DDBJ databases">
        <title>Whole genome sequence of Haloferax sp. MBLA0078.</title>
        <authorList>
            <person name="Seo M.-J."/>
            <person name="Cho E.-S."/>
        </authorList>
    </citation>
    <scope>NUCLEOTIDE SEQUENCE [LARGE SCALE GENOMIC DNA]</scope>
    <source>
        <strain evidence="5 6">MBLA0078</strain>
    </source>
</reference>
<keyword evidence="6" id="KW-1185">Reference proteome</keyword>
<name>A0A6A8G3F6_9EURY</name>
<dbReference type="InterPro" id="IPR020625">
    <property type="entry name" value="Schiff_base-form_aldolases_AS"/>
</dbReference>
<evidence type="ECO:0000313" key="5">
    <source>
        <dbReference type="EMBL" id="MRW95102.1"/>
    </source>
</evidence>
<evidence type="ECO:0000256" key="2">
    <source>
        <dbReference type="ARBA" id="ARBA00023270"/>
    </source>
</evidence>
<dbReference type="Proteomes" id="UP000443423">
    <property type="component" value="Unassembled WGS sequence"/>
</dbReference>
<dbReference type="OrthoDB" id="350860at2157"/>
<feature type="binding site" evidence="4">
    <location>
        <position position="207"/>
    </location>
    <ligand>
        <name>pyruvate</name>
        <dbReference type="ChEBI" id="CHEBI:15361"/>
    </ligand>
</feature>
<evidence type="ECO:0000256" key="1">
    <source>
        <dbReference type="ARBA" id="ARBA00023239"/>
    </source>
</evidence>
<accession>A0A6A8G3F6</accession>
<dbReference type="SUPFAM" id="SSF51569">
    <property type="entry name" value="Aldolase"/>
    <property type="match status" value="1"/>
</dbReference>
<dbReference type="InterPro" id="IPR002220">
    <property type="entry name" value="DapA-like"/>
</dbReference>
<dbReference type="Pfam" id="PF00701">
    <property type="entry name" value="DHDPS"/>
    <property type="match status" value="1"/>
</dbReference>
<protein>
    <submittedName>
        <fullName evidence="5">Dihydrodipicolinate synthase family protein</fullName>
    </submittedName>
</protein>
<sequence length="296" mass="31357">MSEPTFSGVLCPLVTPFEDGTVDETSLTALVHWLVDRDIDGVVPCGTTGEFASLSRAEFRTVVETTVDAADGRVPVVAGVAGTDSSTVTDRIEFAASVGADAVLLTQPYFHTAPTPAGDLRFFEMIAESSPLPLVLYNIPACTGQPIAPETVAELSENDAVVGLKDSSGDFDYFLELLRVTDDQFTLLEGYDQHYVSGVHAGSDGGINALSNVVPEVFAEIRDEAFAGETESALELEQDAFPGLFGYCMEYGFATVAKVGLEHRGVIESAEVRPPLTPVPDDVAEEISTLVAGLAD</sequence>
<keyword evidence="2" id="KW-0704">Schiff base</keyword>
<evidence type="ECO:0000256" key="4">
    <source>
        <dbReference type="PIRSR" id="PIRSR001365-2"/>
    </source>
</evidence>
<feature type="active site" description="Proton donor/acceptor" evidence="3">
    <location>
        <position position="137"/>
    </location>
</feature>
<dbReference type="PANTHER" id="PTHR12128:SF66">
    <property type="entry name" value="4-HYDROXY-2-OXOGLUTARATE ALDOLASE, MITOCHONDRIAL"/>
    <property type="match status" value="1"/>
</dbReference>
<dbReference type="InterPro" id="IPR013785">
    <property type="entry name" value="Aldolase_TIM"/>
</dbReference>
<dbReference type="PRINTS" id="PR00146">
    <property type="entry name" value="DHPICSNTHASE"/>
</dbReference>
<dbReference type="Gene3D" id="3.20.20.70">
    <property type="entry name" value="Aldolase class I"/>
    <property type="match status" value="1"/>
</dbReference>
<dbReference type="AlphaFoldDB" id="A0A6A8G3F6"/>
<dbReference type="RefSeq" id="WP_151108773.1">
    <property type="nucleotide sequence ID" value="NZ_WKJQ01000001.1"/>
</dbReference>
<proteinExistence type="predicted"/>
<dbReference type="CDD" id="cd00408">
    <property type="entry name" value="DHDPS-like"/>
    <property type="match status" value="1"/>
</dbReference>
<dbReference type="PANTHER" id="PTHR12128">
    <property type="entry name" value="DIHYDRODIPICOLINATE SYNTHASE"/>
    <property type="match status" value="1"/>
</dbReference>
<feature type="binding site" evidence="4">
    <location>
        <position position="48"/>
    </location>
    <ligand>
        <name>pyruvate</name>
        <dbReference type="ChEBI" id="CHEBI:15361"/>
    </ligand>
</feature>
<dbReference type="EMBL" id="WKJQ01000001">
    <property type="protein sequence ID" value="MRW95102.1"/>
    <property type="molecule type" value="Genomic_DNA"/>
</dbReference>
<dbReference type="PROSITE" id="PS00666">
    <property type="entry name" value="DHDPS_2"/>
    <property type="match status" value="1"/>
</dbReference>
<organism evidence="5 6">
    <name type="scientific">Haloferax marinum</name>
    <dbReference type="NCBI Taxonomy" id="2666143"/>
    <lineage>
        <taxon>Archaea</taxon>
        <taxon>Methanobacteriati</taxon>
        <taxon>Methanobacteriota</taxon>
        <taxon>Stenosarchaea group</taxon>
        <taxon>Halobacteria</taxon>
        <taxon>Halobacteriales</taxon>
        <taxon>Haloferacaceae</taxon>
        <taxon>Haloferax</taxon>
    </lineage>
</organism>
<dbReference type="GO" id="GO:0008675">
    <property type="term" value="F:2-dehydro-3-deoxy-phosphogluconate aldolase activity"/>
    <property type="evidence" value="ECO:0007669"/>
    <property type="project" value="UniProtKB-ARBA"/>
</dbReference>
<gene>
    <name evidence="5" type="ORF">GJR99_00775</name>
</gene>
<dbReference type="GO" id="GO:0044281">
    <property type="term" value="P:small molecule metabolic process"/>
    <property type="evidence" value="ECO:0007669"/>
    <property type="project" value="UniProtKB-ARBA"/>
</dbReference>
<comment type="caution">
    <text evidence="5">The sequence shown here is derived from an EMBL/GenBank/DDBJ whole genome shotgun (WGS) entry which is preliminary data.</text>
</comment>
<evidence type="ECO:0000313" key="6">
    <source>
        <dbReference type="Proteomes" id="UP000443423"/>
    </source>
</evidence>